<sequence>MTIRKPALFLMLLLSSIIAANLAYYWFVTKSGVHEQETPLSTDSKKPLVVPPPMDSLGQGTRMPTPEELEGEARYNDQQVVKASESLNDPNPAKRVGGVEQLSAFPTPESEQILVNTLGLDFDAEVRRAAAQSLSVFKQPSQKTVTALLTALQDDSEAVQREALNVLAGIAGRMENGTPPFQSLLANLSNQARAKRMKAGVRQSLLAFLKDQQPSSFSSHYTTAPH</sequence>
<gene>
    <name evidence="2" type="ORF">DM484_29690</name>
</gene>
<dbReference type="SUPFAM" id="SSF48371">
    <property type="entry name" value="ARM repeat"/>
    <property type="match status" value="1"/>
</dbReference>
<evidence type="ECO:0000313" key="3">
    <source>
        <dbReference type="Proteomes" id="UP000249396"/>
    </source>
</evidence>
<protein>
    <recommendedName>
        <fullName evidence="4">HEAT repeat domain-containing protein</fullName>
    </recommendedName>
</protein>
<reference evidence="2 3" key="1">
    <citation type="journal article" date="2018" name="Aquat. Microb. Ecol.">
        <title>Gammaproteobacterial methanotrophs dominate.</title>
        <authorList>
            <person name="Rissanen A.J."/>
            <person name="Saarenheimo J."/>
            <person name="Tiirola M."/>
            <person name="Peura S."/>
            <person name="Aalto S.L."/>
            <person name="Karvinen A."/>
            <person name="Nykanen H."/>
        </authorList>
    </citation>
    <scope>NUCLEOTIDE SEQUENCE [LARGE SCALE GENOMIC DNA]</scope>
    <source>
        <strain evidence="2">AMbin10</strain>
    </source>
</reference>
<evidence type="ECO:0000256" key="1">
    <source>
        <dbReference type="SAM" id="MobiDB-lite"/>
    </source>
</evidence>
<accession>A0A2W4S0G4</accession>
<dbReference type="Gene3D" id="1.25.10.10">
    <property type="entry name" value="Leucine-rich Repeat Variant"/>
    <property type="match status" value="1"/>
</dbReference>
<dbReference type="AlphaFoldDB" id="A0A2W4S0G4"/>
<dbReference type="Pfam" id="PF13646">
    <property type="entry name" value="HEAT_2"/>
    <property type="match status" value="1"/>
</dbReference>
<evidence type="ECO:0008006" key="4">
    <source>
        <dbReference type="Google" id="ProtNLM"/>
    </source>
</evidence>
<feature type="region of interest" description="Disordered" evidence="1">
    <location>
        <begin position="36"/>
        <end position="73"/>
    </location>
</feature>
<organism evidence="2 3">
    <name type="scientific">Candidatus Methylumidiphilus alinenensis</name>
    <dbReference type="NCBI Taxonomy" id="2202197"/>
    <lineage>
        <taxon>Bacteria</taxon>
        <taxon>Pseudomonadati</taxon>
        <taxon>Pseudomonadota</taxon>
        <taxon>Gammaproteobacteria</taxon>
        <taxon>Methylococcales</taxon>
        <taxon>Candidatus Methylumidiphilus</taxon>
    </lineage>
</organism>
<name>A0A2W4S0G4_9GAMM</name>
<comment type="caution">
    <text evidence="2">The sequence shown here is derived from an EMBL/GenBank/DDBJ whole genome shotgun (WGS) entry which is preliminary data.</text>
</comment>
<proteinExistence type="predicted"/>
<dbReference type="InterPro" id="IPR016024">
    <property type="entry name" value="ARM-type_fold"/>
</dbReference>
<dbReference type="InterPro" id="IPR011989">
    <property type="entry name" value="ARM-like"/>
</dbReference>
<evidence type="ECO:0000313" key="2">
    <source>
        <dbReference type="EMBL" id="PZN69470.1"/>
    </source>
</evidence>
<dbReference type="EMBL" id="QJPH01000576">
    <property type="protein sequence ID" value="PZN69470.1"/>
    <property type="molecule type" value="Genomic_DNA"/>
</dbReference>
<dbReference type="Proteomes" id="UP000249396">
    <property type="component" value="Unassembled WGS sequence"/>
</dbReference>